<proteinExistence type="predicted"/>
<name>A0A318SGL3_9BURK</name>
<accession>A0A318SGL3</accession>
<dbReference type="OrthoDB" id="8795784at2"/>
<dbReference type="EMBL" id="QJTC01000035">
    <property type="protein sequence ID" value="PYE73411.1"/>
    <property type="molecule type" value="Genomic_DNA"/>
</dbReference>
<comment type="caution">
    <text evidence="2">The sequence shown here is derived from an EMBL/GenBank/DDBJ whole genome shotgun (WGS) entry which is preliminary data.</text>
</comment>
<evidence type="ECO:0000256" key="1">
    <source>
        <dbReference type="SAM" id="Phobius"/>
    </source>
</evidence>
<evidence type="ECO:0000313" key="2">
    <source>
        <dbReference type="EMBL" id="PYE73411.1"/>
    </source>
</evidence>
<keyword evidence="3" id="KW-1185">Reference proteome</keyword>
<keyword evidence="1" id="KW-0812">Transmembrane</keyword>
<keyword evidence="1" id="KW-0472">Membrane</keyword>
<evidence type="ECO:0000313" key="3">
    <source>
        <dbReference type="Proteomes" id="UP000247540"/>
    </source>
</evidence>
<organism evidence="2 3">
    <name type="scientific">Xylophilus ampelinus</name>
    <dbReference type="NCBI Taxonomy" id="54067"/>
    <lineage>
        <taxon>Bacteria</taxon>
        <taxon>Pseudomonadati</taxon>
        <taxon>Pseudomonadota</taxon>
        <taxon>Betaproteobacteria</taxon>
        <taxon>Burkholderiales</taxon>
        <taxon>Xylophilus</taxon>
    </lineage>
</organism>
<protein>
    <submittedName>
        <fullName evidence="2">Uncharacterized protein</fullName>
    </submittedName>
</protein>
<dbReference type="Proteomes" id="UP000247540">
    <property type="component" value="Unassembled WGS sequence"/>
</dbReference>
<sequence length="105" mass="11538">MDNFIAGVVRFLLRLALVAMAAVLAVCLLFMAAVLLSVWGVRRIWARIAGKPVPAWHMGFDPGTRFKQAFSSAGRWSPRGASSARKDVVDGEVTDVEARELPVRR</sequence>
<dbReference type="AlphaFoldDB" id="A0A318SGL3"/>
<reference evidence="2 3" key="1">
    <citation type="submission" date="2018-06" db="EMBL/GenBank/DDBJ databases">
        <title>Genomic Encyclopedia of Type Strains, Phase III (KMG-III): the genomes of soil and plant-associated and newly described type strains.</title>
        <authorList>
            <person name="Whitman W."/>
        </authorList>
    </citation>
    <scope>NUCLEOTIDE SEQUENCE [LARGE SCALE GENOMIC DNA]</scope>
    <source>
        <strain evidence="2 3">CECT 7646</strain>
    </source>
</reference>
<gene>
    <name evidence="2" type="ORF">DFQ15_13515</name>
</gene>
<feature type="transmembrane region" description="Helical" evidence="1">
    <location>
        <begin position="12"/>
        <end position="41"/>
    </location>
</feature>
<dbReference type="RefSeq" id="WP_110466941.1">
    <property type="nucleotide sequence ID" value="NZ_JAMOFZ010000034.1"/>
</dbReference>
<keyword evidence="1" id="KW-1133">Transmembrane helix</keyword>